<dbReference type="STRING" id="66969.Lwal_2751"/>
<evidence type="ECO:0000313" key="2">
    <source>
        <dbReference type="EMBL" id="KTD74710.1"/>
    </source>
</evidence>
<keyword evidence="2" id="KW-0808">Transferase</keyword>
<name>A0A0W1A082_9GAMM</name>
<dbReference type="OrthoDB" id="5621386at2"/>
<dbReference type="Gene3D" id="3.40.50.150">
    <property type="entry name" value="Vaccinia Virus protein VP39"/>
    <property type="match status" value="1"/>
</dbReference>
<evidence type="ECO:0000313" key="3">
    <source>
        <dbReference type="Proteomes" id="UP000054729"/>
    </source>
</evidence>
<dbReference type="EMBL" id="LNZB01000060">
    <property type="protein sequence ID" value="KTD74710.1"/>
    <property type="molecule type" value="Genomic_DNA"/>
</dbReference>
<comment type="caution">
    <text evidence="2">The sequence shown here is derived from an EMBL/GenBank/DDBJ whole genome shotgun (WGS) entry which is preliminary data.</text>
</comment>
<dbReference type="InterPro" id="IPR041698">
    <property type="entry name" value="Methyltransf_25"/>
</dbReference>
<organism evidence="2 3">
    <name type="scientific">Legionella waltersii</name>
    <dbReference type="NCBI Taxonomy" id="66969"/>
    <lineage>
        <taxon>Bacteria</taxon>
        <taxon>Pseudomonadati</taxon>
        <taxon>Pseudomonadota</taxon>
        <taxon>Gammaproteobacteria</taxon>
        <taxon>Legionellales</taxon>
        <taxon>Legionellaceae</taxon>
        <taxon>Legionella</taxon>
    </lineage>
</organism>
<accession>A0A0W1A082</accession>
<dbReference type="GO" id="GO:0032259">
    <property type="term" value="P:methylation"/>
    <property type="evidence" value="ECO:0007669"/>
    <property type="project" value="UniProtKB-KW"/>
</dbReference>
<keyword evidence="3" id="KW-1185">Reference proteome</keyword>
<feature type="domain" description="Methyltransferase" evidence="1">
    <location>
        <begin position="145"/>
        <end position="228"/>
    </location>
</feature>
<dbReference type="GO" id="GO:0008168">
    <property type="term" value="F:methyltransferase activity"/>
    <property type="evidence" value="ECO:0007669"/>
    <property type="project" value="UniProtKB-KW"/>
</dbReference>
<dbReference type="SUPFAM" id="SSF53335">
    <property type="entry name" value="S-adenosyl-L-methionine-dependent methyltransferases"/>
    <property type="match status" value="1"/>
</dbReference>
<reference evidence="2 3" key="1">
    <citation type="submission" date="2015-11" db="EMBL/GenBank/DDBJ databases">
        <title>Genomic analysis of 38 Legionella species identifies large and diverse effector repertoires.</title>
        <authorList>
            <person name="Burstein D."/>
            <person name="Amaro F."/>
            <person name="Zusman T."/>
            <person name="Lifshitz Z."/>
            <person name="Cohen O."/>
            <person name="Gilbert J.A."/>
            <person name="Pupko T."/>
            <person name="Shuman H.A."/>
            <person name="Segal G."/>
        </authorList>
    </citation>
    <scope>NUCLEOTIDE SEQUENCE [LARGE SCALE GENOMIC DNA]</scope>
    <source>
        <strain evidence="2 3">ATCC 51914</strain>
    </source>
</reference>
<dbReference type="Proteomes" id="UP000054729">
    <property type="component" value="Unassembled WGS sequence"/>
</dbReference>
<gene>
    <name evidence="2" type="ORF">Lwal_2751</name>
</gene>
<dbReference type="PATRIC" id="fig|66969.6.peg.2979"/>
<dbReference type="CDD" id="cd02440">
    <property type="entry name" value="AdoMet_MTases"/>
    <property type="match status" value="1"/>
</dbReference>
<protein>
    <submittedName>
        <fullName evidence="2">Methyltransferase domain protein</fullName>
    </submittedName>
</protein>
<sequence>MLIQDQIISHNDRTMDLEDSILQIQTRILQEGNKPHVSVEEQFALLQQLSEFEFGRFLINNQGINGYWTHYMLTHPWVGRKTGLNNQGQAFTDLERFLLDQAPTMIATQQRFKLFLKENQKSVNDGAVLASIPSGLMGELLYLDLKQVNNLQLVGIDFDVNTLKEASALAEKLKIRQNIEFMHLNAWALPMRDQFDLISSNGLNIYEPEDEKVTDLYRQFYKSLRPGGKLVTSFLTHPPMSTEECEWVLDKVNKDHLLLQRIIFVDLLNAKFRCFRSTKQTQKQLESVGFNGIQFLYDEAHIFPTVIAMK</sequence>
<proteinExistence type="predicted"/>
<dbReference type="Pfam" id="PF13649">
    <property type="entry name" value="Methyltransf_25"/>
    <property type="match status" value="1"/>
</dbReference>
<evidence type="ECO:0000259" key="1">
    <source>
        <dbReference type="Pfam" id="PF13649"/>
    </source>
</evidence>
<dbReference type="AlphaFoldDB" id="A0A0W1A082"/>
<dbReference type="InterPro" id="IPR029063">
    <property type="entry name" value="SAM-dependent_MTases_sf"/>
</dbReference>
<keyword evidence="2" id="KW-0489">Methyltransferase</keyword>